<evidence type="ECO:0000256" key="1">
    <source>
        <dbReference type="ARBA" id="ARBA00003314"/>
    </source>
</evidence>
<keyword evidence="3 8" id="KW-0547">Nucleotide-binding</keyword>
<dbReference type="InterPro" id="IPR015413">
    <property type="entry name" value="Methionyl/Leucyl_tRNA_Synth"/>
</dbReference>
<accession>A0A2M6W4X3</accession>
<comment type="caution">
    <text evidence="11">The sequence shown here is derived from an EMBL/GenBank/DDBJ whole genome shotgun (WGS) entry which is preliminary data.</text>
</comment>
<dbReference type="PRINTS" id="PR01041">
    <property type="entry name" value="TRNASYNTHMET"/>
</dbReference>
<dbReference type="GO" id="GO:0046872">
    <property type="term" value="F:metal ion binding"/>
    <property type="evidence" value="ECO:0007669"/>
    <property type="project" value="UniProtKB-KW"/>
</dbReference>
<comment type="subunit">
    <text evidence="8">Monomer.</text>
</comment>
<dbReference type="PANTHER" id="PTHR43326">
    <property type="entry name" value="METHIONYL-TRNA SYNTHETASE"/>
    <property type="match status" value="1"/>
</dbReference>
<evidence type="ECO:0000256" key="6">
    <source>
        <dbReference type="ARBA" id="ARBA00023146"/>
    </source>
</evidence>
<feature type="binding site" evidence="8">
    <location>
        <position position="131"/>
    </location>
    <ligand>
        <name>Zn(2+)</name>
        <dbReference type="ChEBI" id="CHEBI:29105"/>
    </ligand>
</feature>
<dbReference type="PANTHER" id="PTHR43326:SF1">
    <property type="entry name" value="METHIONINE--TRNA LIGASE, MITOCHONDRIAL"/>
    <property type="match status" value="1"/>
</dbReference>
<reference evidence="12" key="1">
    <citation type="submission" date="2017-09" db="EMBL/GenBank/DDBJ databases">
        <title>Depth-based differentiation of microbial function through sediment-hosted aquifers and enrichment of novel symbionts in the deep terrestrial subsurface.</title>
        <authorList>
            <person name="Probst A.J."/>
            <person name="Ladd B."/>
            <person name="Jarett J.K."/>
            <person name="Geller-Mcgrath D.E."/>
            <person name="Sieber C.M.K."/>
            <person name="Emerson J.B."/>
            <person name="Anantharaman K."/>
            <person name="Thomas B.C."/>
            <person name="Malmstrom R."/>
            <person name="Stieglmeier M."/>
            <person name="Klingl A."/>
            <person name="Woyke T."/>
            <person name="Ryan C.M."/>
            <person name="Banfield J.F."/>
        </authorList>
    </citation>
    <scope>NUCLEOTIDE SEQUENCE [LARGE SCALE GENOMIC DNA]</scope>
</reference>
<feature type="binding site" evidence="8">
    <location>
        <position position="145"/>
    </location>
    <ligand>
        <name>Zn(2+)</name>
        <dbReference type="ChEBI" id="CHEBI:29105"/>
    </ligand>
</feature>
<dbReference type="FunFam" id="2.170.220.10:FF:000001">
    <property type="entry name" value="methionine--tRNA ligase, mitochondrial"/>
    <property type="match status" value="1"/>
</dbReference>
<dbReference type="Pfam" id="PF08264">
    <property type="entry name" value="Anticodon_1"/>
    <property type="match status" value="1"/>
</dbReference>
<evidence type="ECO:0000313" key="11">
    <source>
        <dbReference type="EMBL" id="PIT87838.1"/>
    </source>
</evidence>
<feature type="binding site" evidence="8">
    <location>
        <position position="148"/>
    </location>
    <ligand>
        <name>Zn(2+)</name>
        <dbReference type="ChEBI" id="CHEBI:29105"/>
    </ligand>
</feature>
<dbReference type="SUPFAM" id="SSF47323">
    <property type="entry name" value="Anticodon-binding domain of a subclass of class I aminoacyl-tRNA synthetases"/>
    <property type="match status" value="1"/>
</dbReference>
<evidence type="ECO:0000259" key="9">
    <source>
        <dbReference type="Pfam" id="PF08264"/>
    </source>
</evidence>
<protein>
    <recommendedName>
        <fullName evidence="8">Methionine--tRNA ligase</fullName>
        <ecNumber evidence="8">6.1.1.10</ecNumber>
    </recommendedName>
    <alternativeName>
        <fullName evidence="8">Methionyl-tRNA synthetase</fullName>
        <shortName evidence="8">MetRS</shortName>
    </alternativeName>
</protein>
<feature type="domain" description="Methionyl/Leucyl tRNA synthetase" evidence="10">
    <location>
        <begin position="149"/>
        <end position="362"/>
    </location>
</feature>
<comment type="caution">
    <text evidence="8">Lacks conserved residue(s) required for the propagation of feature annotation.</text>
</comment>
<dbReference type="Gene3D" id="3.40.50.620">
    <property type="entry name" value="HUPs"/>
    <property type="match status" value="1"/>
</dbReference>
<dbReference type="InterPro" id="IPR033911">
    <property type="entry name" value="MetRS_core"/>
</dbReference>
<keyword evidence="8" id="KW-0862">Zinc</keyword>
<dbReference type="InterPro" id="IPR013155">
    <property type="entry name" value="M/V/L/I-tRNA-synth_anticd-bd"/>
</dbReference>
<dbReference type="CDD" id="cd00814">
    <property type="entry name" value="MetRS_core"/>
    <property type="match status" value="1"/>
</dbReference>
<dbReference type="InterPro" id="IPR014729">
    <property type="entry name" value="Rossmann-like_a/b/a_fold"/>
</dbReference>
<dbReference type="GO" id="GO:0005737">
    <property type="term" value="C:cytoplasm"/>
    <property type="evidence" value="ECO:0007669"/>
    <property type="project" value="UniProtKB-SubCell"/>
</dbReference>
<proteinExistence type="inferred from homology"/>
<dbReference type="Proteomes" id="UP000231183">
    <property type="component" value="Unassembled WGS sequence"/>
</dbReference>
<evidence type="ECO:0000256" key="7">
    <source>
        <dbReference type="ARBA" id="ARBA00047364"/>
    </source>
</evidence>
<keyword evidence="4 8" id="KW-0067">ATP-binding</keyword>
<dbReference type="Gene3D" id="1.10.730.10">
    <property type="entry name" value="Isoleucyl-tRNA Synthetase, Domain 1"/>
    <property type="match status" value="1"/>
</dbReference>
<comment type="function">
    <text evidence="1 8">Is required not only for elongation of protein synthesis but also for the initiation of all mRNA translation through initiator tRNA(fMet) aminoacylation.</text>
</comment>
<gene>
    <name evidence="8" type="primary">metG</name>
    <name evidence="11" type="ORF">COU31_00715</name>
</gene>
<dbReference type="InterPro" id="IPR009080">
    <property type="entry name" value="tRNAsynth_Ia_anticodon-bd"/>
</dbReference>
<dbReference type="GO" id="GO:0004825">
    <property type="term" value="F:methionine-tRNA ligase activity"/>
    <property type="evidence" value="ECO:0007669"/>
    <property type="project" value="UniProtKB-UniRule"/>
</dbReference>
<keyword evidence="8" id="KW-0963">Cytoplasm</keyword>
<evidence type="ECO:0000256" key="3">
    <source>
        <dbReference type="ARBA" id="ARBA00022741"/>
    </source>
</evidence>
<feature type="binding site" evidence="8">
    <location>
        <position position="128"/>
    </location>
    <ligand>
        <name>Zn(2+)</name>
        <dbReference type="ChEBI" id="CHEBI:29105"/>
    </ligand>
</feature>
<evidence type="ECO:0000256" key="5">
    <source>
        <dbReference type="ARBA" id="ARBA00022917"/>
    </source>
</evidence>
<dbReference type="InterPro" id="IPR041872">
    <property type="entry name" value="Anticodon_Met"/>
</dbReference>
<dbReference type="HAMAP" id="MF_01228">
    <property type="entry name" value="Met_tRNA_synth_type2"/>
    <property type="match status" value="1"/>
</dbReference>
<comment type="similarity">
    <text evidence="8">Belongs to the class-I aminoacyl-tRNA synthetase family. MetG type 2A subfamily.</text>
</comment>
<dbReference type="GO" id="GO:0006431">
    <property type="term" value="P:methionyl-tRNA aminoacylation"/>
    <property type="evidence" value="ECO:0007669"/>
    <property type="project" value="UniProtKB-UniRule"/>
</dbReference>
<name>A0A2M6W4X3_9BACT</name>
<feature type="domain" description="Methionyl/Valyl/Leucyl/Isoleucyl-tRNA synthetase anticodon-binding" evidence="9">
    <location>
        <begin position="395"/>
        <end position="472"/>
    </location>
</feature>
<dbReference type="GO" id="GO:0005524">
    <property type="term" value="F:ATP binding"/>
    <property type="evidence" value="ECO:0007669"/>
    <property type="project" value="UniProtKB-UniRule"/>
</dbReference>
<dbReference type="Gene3D" id="2.170.220.10">
    <property type="match status" value="1"/>
</dbReference>
<keyword evidence="2 8" id="KW-0436">Ligase</keyword>
<comment type="catalytic activity">
    <reaction evidence="7 8">
        <text>tRNA(Met) + L-methionine + ATP = L-methionyl-tRNA(Met) + AMP + diphosphate</text>
        <dbReference type="Rhea" id="RHEA:13481"/>
        <dbReference type="Rhea" id="RHEA-COMP:9667"/>
        <dbReference type="Rhea" id="RHEA-COMP:9698"/>
        <dbReference type="ChEBI" id="CHEBI:30616"/>
        <dbReference type="ChEBI" id="CHEBI:33019"/>
        <dbReference type="ChEBI" id="CHEBI:57844"/>
        <dbReference type="ChEBI" id="CHEBI:78442"/>
        <dbReference type="ChEBI" id="CHEBI:78530"/>
        <dbReference type="ChEBI" id="CHEBI:456215"/>
        <dbReference type="EC" id="6.1.1.10"/>
    </reaction>
</comment>
<sequence length="514" mass="59266">MPKNKFYITTSIPYANADPHIGFALEILYADVMARYSRLSGKDVYFLTGTDEHGQKMYKTAQKIGRDPFDYASEKSAQFERLADEWNIINNDFIRTTEKRHMERAQKFWQMAFDNGDIYKKAYSGLYCEGCESFKTEKDLVDGQCPNHNKKPEILQEENYFFRLSKYQAKLEKLFIDRPDFVIPKSKYNEMLEVLRNGLQDISVSRAQDKLPWGIPVPNDASQVMYVWFDALSNYITALGFGSNDDALFQKYWPADIHVIGKDINRFHSLLWPAMLMSAGLELPRQIATHGFITLNGQKISKSLGNVINPLDLIDQYPLEALRYFLLREIPFDADGDFSHEKFLTRYTADLANGLGNLTNRILAMIEKYCDSVVPGVLEANNNIINLLNKEIWPKYQTGMEKFKFIEALEAVWSFIAFCDQSISDKQPWQMIKAGKNNEVNDFLHHLAEALRHIAIMIWPIMPQTAEKILVQLGLDVKVESAKPLSELQNWVQLTVGHKINKGQPLFPRIEEKK</sequence>
<evidence type="ECO:0000313" key="12">
    <source>
        <dbReference type="Proteomes" id="UP000231183"/>
    </source>
</evidence>
<feature type="short sequence motif" description="'KMSKS' region" evidence="8">
    <location>
        <begin position="299"/>
        <end position="303"/>
    </location>
</feature>
<dbReference type="AlphaFoldDB" id="A0A2M6W4X3"/>
<evidence type="ECO:0000256" key="2">
    <source>
        <dbReference type="ARBA" id="ARBA00022598"/>
    </source>
</evidence>
<dbReference type="CDD" id="cd07957">
    <property type="entry name" value="Anticodon_Ia_Met"/>
    <property type="match status" value="1"/>
</dbReference>
<organism evidence="11 12">
    <name type="scientific">Candidatus Magasanikbacteria bacterium CG10_big_fil_rev_8_21_14_0_10_40_10</name>
    <dbReference type="NCBI Taxonomy" id="1974648"/>
    <lineage>
        <taxon>Bacteria</taxon>
        <taxon>Candidatus Magasanikiibacteriota</taxon>
    </lineage>
</organism>
<dbReference type="EC" id="6.1.1.10" evidence="8"/>
<keyword evidence="6 8" id="KW-0030">Aminoacyl-tRNA synthetase</keyword>
<keyword evidence="5 8" id="KW-0648">Protein biosynthesis</keyword>
<keyword evidence="8" id="KW-0479">Metal-binding</keyword>
<dbReference type="Pfam" id="PF09334">
    <property type="entry name" value="tRNA-synt_1g"/>
    <property type="match status" value="1"/>
</dbReference>
<dbReference type="SUPFAM" id="SSF52374">
    <property type="entry name" value="Nucleotidylyl transferase"/>
    <property type="match status" value="1"/>
</dbReference>
<dbReference type="NCBIfam" id="NF008900">
    <property type="entry name" value="PRK12267.1"/>
    <property type="match status" value="1"/>
</dbReference>
<dbReference type="NCBIfam" id="TIGR00398">
    <property type="entry name" value="metG"/>
    <property type="match status" value="1"/>
</dbReference>
<comment type="subcellular location">
    <subcellularLocation>
        <location evidence="8">Cytoplasm</location>
    </subcellularLocation>
</comment>
<dbReference type="InterPro" id="IPR023457">
    <property type="entry name" value="Met-tRNA_synth_2"/>
</dbReference>
<dbReference type="InterPro" id="IPR014758">
    <property type="entry name" value="Met-tRNA_synth"/>
</dbReference>
<evidence type="ECO:0000256" key="8">
    <source>
        <dbReference type="HAMAP-Rule" id="MF_01228"/>
    </source>
</evidence>
<comment type="cofactor">
    <cofactor evidence="8">
        <name>Zn(2+)</name>
        <dbReference type="ChEBI" id="CHEBI:29105"/>
    </cofactor>
    <text evidence="8">Binds 1 zinc ion per subunit.</text>
</comment>
<evidence type="ECO:0000259" key="10">
    <source>
        <dbReference type="Pfam" id="PF09334"/>
    </source>
</evidence>
<evidence type="ECO:0000256" key="4">
    <source>
        <dbReference type="ARBA" id="ARBA00022840"/>
    </source>
</evidence>
<dbReference type="EMBL" id="PFBX01000005">
    <property type="protein sequence ID" value="PIT87838.1"/>
    <property type="molecule type" value="Genomic_DNA"/>
</dbReference>